<evidence type="ECO:0000313" key="2">
    <source>
        <dbReference type="EMBL" id="MFC6884885.1"/>
    </source>
</evidence>
<protein>
    <submittedName>
        <fullName evidence="2">Uncharacterized protein</fullName>
    </submittedName>
</protein>
<keyword evidence="3" id="KW-1185">Reference proteome</keyword>
<reference evidence="3" key="1">
    <citation type="journal article" date="2019" name="Int. J. Syst. Evol. Microbiol.">
        <title>The Global Catalogue of Microorganisms (GCM) 10K type strain sequencing project: providing services to taxonomists for standard genome sequencing and annotation.</title>
        <authorList>
            <consortium name="The Broad Institute Genomics Platform"/>
            <consortium name="The Broad Institute Genome Sequencing Center for Infectious Disease"/>
            <person name="Wu L."/>
            <person name="Ma J."/>
        </authorList>
    </citation>
    <scope>NUCLEOTIDE SEQUENCE [LARGE SCALE GENOMIC DNA]</scope>
    <source>
        <strain evidence="3">JCM 3369</strain>
    </source>
</reference>
<comment type="caution">
    <text evidence="2">The sequence shown here is derived from an EMBL/GenBank/DDBJ whole genome shotgun (WGS) entry which is preliminary data.</text>
</comment>
<dbReference type="RefSeq" id="WP_160826831.1">
    <property type="nucleotide sequence ID" value="NZ_JBHSXS010000031.1"/>
</dbReference>
<feature type="region of interest" description="Disordered" evidence="1">
    <location>
        <begin position="1"/>
        <end position="25"/>
    </location>
</feature>
<organism evidence="2 3">
    <name type="scientific">Actinomadura yumaensis</name>
    <dbReference type="NCBI Taxonomy" id="111807"/>
    <lineage>
        <taxon>Bacteria</taxon>
        <taxon>Bacillati</taxon>
        <taxon>Actinomycetota</taxon>
        <taxon>Actinomycetes</taxon>
        <taxon>Streptosporangiales</taxon>
        <taxon>Thermomonosporaceae</taxon>
        <taxon>Actinomadura</taxon>
    </lineage>
</organism>
<dbReference type="Proteomes" id="UP001596380">
    <property type="component" value="Unassembled WGS sequence"/>
</dbReference>
<evidence type="ECO:0000313" key="3">
    <source>
        <dbReference type="Proteomes" id="UP001596380"/>
    </source>
</evidence>
<sequence>MIVGAGRGGAIRSMRGPPAFPRPGDMRARRLRLRKRYFLEITIRSSIVNVVASAAAPLCATALAPTAAAQAVSLPLGKANFAIAIGQLNAASAANWVRLGQYSFSADGTVSEQHWYWSQGTRVARADTGVLARNCTPRDCNVLTAGGWQSTGAPQTYAGTYTVNGTRLHISWAGGLWENWTLSTLANGRLGNVEFRNSNFGATHGFGNGSNAAWDDRVPATSVAATDHAKLVHRYHLWKTRHSPKTGYQGYVDHGDGAPFWVTRWTPCADERCLGAETETADGATHTVYYIAPANGSGGHRRDTLWHWHTEHADDRGEYCYTGNSHVKPMIQVVDDRGGFHGWVGVEASLNQATPAGVNDDDLGVYRILG</sequence>
<proteinExistence type="predicted"/>
<accession>A0ABW2CX64</accession>
<dbReference type="EMBL" id="JBHSXS010000031">
    <property type="protein sequence ID" value="MFC6884885.1"/>
    <property type="molecule type" value="Genomic_DNA"/>
</dbReference>
<name>A0ABW2CX64_9ACTN</name>
<evidence type="ECO:0000256" key="1">
    <source>
        <dbReference type="SAM" id="MobiDB-lite"/>
    </source>
</evidence>
<gene>
    <name evidence="2" type="ORF">ACFQKB_34355</name>
</gene>